<name>A0A0L7R5I5_9HYME</name>
<dbReference type="SMART" id="SM01117">
    <property type="entry name" value="Cyt-b5"/>
    <property type="match status" value="1"/>
</dbReference>
<dbReference type="EMBL" id="KQ414649">
    <property type="protein sequence ID" value="KOC66145.1"/>
    <property type="molecule type" value="Genomic_DNA"/>
</dbReference>
<dbReference type="Pfam" id="PF00173">
    <property type="entry name" value="Cyt-b5"/>
    <property type="match status" value="1"/>
</dbReference>
<dbReference type="InterPro" id="IPR050668">
    <property type="entry name" value="Cytochrome_b5"/>
</dbReference>
<accession>A0A0L7R5I5</accession>
<dbReference type="InterPro" id="IPR018506">
    <property type="entry name" value="Cyt_B5_heme-BS"/>
</dbReference>
<evidence type="ECO:0000256" key="6">
    <source>
        <dbReference type="ARBA" id="ARBA00023136"/>
    </source>
</evidence>
<feature type="domain" description="Cytochrome b5 heme-binding" evidence="9">
    <location>
        <begin position="2"/>
        <end position="78"/>
    </location>
</feature>
<dbReference type="InterPro" id="IPR001199">
    <property type="entry name" value="Cyt_B5-like_heme/steroid-bd"/>
</dbReference>
<dbReference type="PANTHER" id="PTHR19359:SF14">
    <property type="entry name" value="CYTOCHROME B5 A"/>
    <property type="match status" value="1"/>
</dbReference>
<comment type="similarity">
    <text evidence="7 8">Belongs to the cytochrome b5 family.</text>
</comment>
<dbReference type="Gene3D" id="3.10.120.10">
    <property type="entry name" value="Cytochrome b5-like heme/steroid binding domain"/>
    <property type="match status" value="1"/>
</dbReference>
<dbReference type="Proteomes" id="UP000053825">
    <property type="component" value="Unassembled WGS sequence"/>
</dbReference>
<keyword evidence="3" id="KW-0812">Transmembrane</keyword>
<dbReference type="InterPro" id="IPR036400">
    <property type="entry name" value="Cyt_B5-like_heme/steroid_sf"/>
</dbReference>
<keyword evidence="11" id="KW-1185">Reference proteome</keyword>
<evidence type="ECO:0000256" key="3">
    <source>
        <dbReference type="ARBA" id="ARBA00022692"/>
    </source>
</evidence>
<gene>
    <name evidence="10" type="ORF">WH47_01624</name>
</gene>
<evidence type="ECO:0000256" key="4">
    <source>
        <dbReference type="ARBA" id="ARBA00022723"/>
    </source>
</evidence>
<evidence type="ECO:0000256" key="7">
    <source>
        <dbReference type="ARBA" id="ARBA00038168"/>
    </source>
</evidence>
<keyword evidence="4 8" id="KW-0479">Metal-binding</keyword>
<dbReference type="PROSITE" id="PS00191">
    <property type="entry name" value="CYTOCHROME_B5_1"/>
    <property type="match status" value="1"/>
</dbReference>
<protein>
    <submittedName>
        <fullName evidence="10">Putative cytochrome b5 2</fullName>
    </submittedName>
</protein>
<dbReference type="GO" id="GO:0046872">
    <property type="term" value="F:metal ion binding"/>
    <property type="evidence" value="ECO:0007669"/>
    <property type="project" value="UniProtKB-UniRule"/>
</dbReference>
<proteinExistence type="inferred from homology"/>
<evidence type="ECO:0000259" key="9">
    <source>
        <dbReference type="PROSITE" id="PS50255"/>
    </source>
</evidence>
<dbReference type="AlphaFoldDB" id="A0A0L7R5I5"/>
<dbReference type="PRINTS" id="PR00363">
    <property type="entry name" value="CYTOCHROMEB5"/>
</dbReference>
<dbReference type="FunFam" id="3.10.120.10:FF:000002">
    <property type="entry name" value="Cytochrome b5 type B"/>
    <property type="match status" value="1"/>
</dbReference>
<evidence type="ECO:0000256" key="8">
    <source>
        <dbReference type="RuleBase" id="RU362121"/>
    </source>
</evidence>
<dbReference type="STRING" id="597456.A0A0L7R5I5"/>
<dbReference type="PROSITE" id="PS50255">
    <property type="entry name" value="CYTOCHROME_B5_2"/>
    <property type="match status" value="1"/>
</dbReference>
<evidence type="ECO:0000313" key="10">
    <source>
        <dbReference type="EMBL" id="KOC66145.1"/>
    </source>
</evidence>
<evidence type="ECO:0000256" key="5">
    <source>
        <dbReference type="ARBA" id="ARBA00023004"/>
    </source>
</evidence>
<sequence length="91" mass="9994">MSKTFSASQVSMHNKEKDLWIIYKDGVYDVTKFLKEHPGGEEVLIDLAGKDATKCFDDVGHTIEAIQLRETYKIGTVDNTASAEQSPSSGA</sequence>
<reference evidence="10 11" key="1">
    <citation type="submission" date="2015-07" db="EMBL/GenBank/DDBJ databases">
        <title>The genome of Habropoda laboriosa.</title>
        <authorList>
            <person name="Pan H."/>
            <person name="Kapheim K."/>
        </authorList>
    </citation>
    <scope>NUCLEOTIDE SEQUENCE [LARGE SCALE GENOMIC DNA]</scope>
    <source>
        <strain evidence="10">0110345459</strain>
    </source>
</reference>
<evidence type="ECO:0000256" key="2">
    <source>
        <dbReference type="ARBA" id="ARBA00022617"/>
    </source>
</evidence>
<dbReference type="OrthoDB" id="260519at2759"/>
<organism evidence="10 11">
    <name type="scientific">Habropoda laboriosa</name>
    <dbReference type="NCBI Taxonomy" id="597456"/>
    <lineage>
        <taxon>Eukaryota</taxon>
        <taxon>Metazoa</taxon>
        <taxon>Ecdysozoa</taxon>
        <taxon>Arthropoda</taxon>
        <taxon>Hexapoda</taxon>
        <taxon>Insecta</taxon>
        <taxon>Pterygota</taxon>
        <taxon>Neoptera</taxon>
        <taxon>Endopterygota</taxon>
        <taxon>Hymenoptera</taxon>
        <taxon>Apocrita</taxon>
        <taxon>Aculeata</taxon>
        <taxon>Apoidea</taxon>
        <taxon>Anthophila</taxon>
        <taxon>Apidae</taxon>
        <taxon>Habropoda</taxon>
    </lineage>
</organism>
<comment type="subcellular location">
    <subcellularLocation>
        <location evidence="1">Membrane</location>
    </subcellularLocation>
</comment>
<evidence type="ECO:0000256" key="1">
    <source>
        <dbReference type="ARBA" id="ARBA00004370"/>
    </source>
</evidence>
<keyword evidence="2 8" id="KW-0349">Heme</keyword>
<keyword evidence="6" id="KW-0472">Membrane</keyword>
<dbReference type="GO" id="GO:0020037">
    <property type="term" value="F:heme binding"/>
    <property type="evidence" value="ECO:0007669"/>
    <property type="project" value="UniProtKB-UniRule"/>
</dbReference>
<dbReference type="GO" id="GO:0016020">
    <property type="term" value="C:membrane"/>
    <property type="evidence" value="ECO:0007669"/>
    <property type="project" value="UniProtKB-SubCell"/>
</dbReference>
<dbReference type="PANTHER" id="PTHR19359">
    <property type="entry name" value="CYTOCHROME B5"/>
    <property type="match status" value="1"/>
</dbReference>
<keyword evidence="5 8" id="KW-0408">Iron</keyword>
<evidence type="ECO:0000313" key="11">
    <source>
        <dbReference type="Proteomes" id="UP000053825"/>
    </source>
</evidence>
<dbReference type="SUPFAM" id="SSF55856">
    <property type="entry name" value="Cytochrome b5-like heme/steroid binding domain"/>
    <property type="match status" value="1"/>
</dbReference>